<dbReference type="GO" id="GO:0016740">
    <property type="term" value="F:transferase activity"/>
    <property type="evidence" value="ECO:0007669"/>
    <property type="project" value="UniProtKB-KW"/>
</dbReference>
<keyword evidence="4" id="KW-0808">Transferase</keyword>
<dbReference type="SUPFAM" id="SSF52833">
    <property type="entry name" value="Thioredoxin-like"/>
    <property type="match status" value="1"/>
</dbReference>
<dbReference type="SFLD" id="SFLDG01150">
    <property type="entry name" value="Main.1:_Beta-like"/>
    <property type="match status" value="1"/>
</dbReference>
<dbReference type="InterPro" id="IPR036249">
    <property type="entry name" value="Thioredoxin-like_sf"/>
</dbReference>
<dbReference type="InterPro" id="IPR036282">
    <property type="entry name" value="Glutathione-S-Trfase_C_sf"/>
</dbReference>
<feature type="domain" description="GST N-terminal" evidence="2">
    <location>
        <begin position="1"/>
        <end position="81"/>
    </location>
</feature>
<dbReference type="SFLD" id="SFLDS00019">
    <property type="entry name" value="Glutathione_Transferase_(cytos"/>
    <property type="match status" value="1"/>
</dbReference>
<dbReference type="PROSITE" id="PS50404">
    <property type="entry name" value="GST_NTER"/>
    <property type="match status" value="1"/>
</dbReference>
<dbReference type="NCBIfam" id="NF007831">
    <property type="entry name" value="PRK10542.1"/>
    <property type="match status" value="1"/>
</dbReference>
<dbReference type="OrthoDB" id="8772754at2"/>
<evidence type="ECO:0000313" key="5">
    <source>
        <dbReference type="Proteomes" id="UP000295611"/>
    </source>
</evidence>
<comment type="caution">
    <text evidence="4">The sequence shown here is derived from an EMBL/GenBank/DDBJ whole genome shotgun (WGS) entry which is preliminary data.</text>
</comment>
<sequence>MKLYYIPYTCSLSPDIVLRELGVDFDLIRVDKESKRTADGRDFLQINPKGYVAAVELDNGEVLTEGPAIIQYLADQYPESGLAPANGTLARTRLQEWLNYITSELHHGSAVLFNDFLSDEVKAKFRLKLDERMRIVEARLAEHEYLFGERFSVADAYLFTVLSWFKFLGIDLATWPATQRYLRATARRPSVRDALMGQSAA</sequence>
<gene>
    <name evidence="4" type="ORF">DFP86_10191</name>
</gene>
<dbReference type="InterPro" id="IPR010987">
    <property type="entry name" value="Glutathione-S-Trfase_C-like"/>
</dbReference>
<keyword evidence="5" id="KW-1185">Reference proteome</keyword>
<evidence type="ECO:0000259" key="2">
    <source>
        <dbReference type="PROSITE" id="PS50404"/>
    </source>
</evidence>
<dbReference type="SFLD" id="SFLDG00358">
    <property type="entry name" value="Main_(cytGST)"/>
    <property type="match status" value="1"/>
</dbReference>
<dbReference type="PANTHER" id="PTHR44051:SF8">
    <property type="entry name" value="GLUTATHIONE S-TRANSFERASE GSTA"/>
    <property type="match status" value="1"/>
</dbReference>
<name>A0A4R7BEL5_9NEIS</name>
<dbReference type="RefSeq" id="WP_133678032.1">
    <property type="nucleotide sequence ID" value="NZ_SNZP01000001.1"/>
</dbReference>
<feature type="domain" description="GST C-terminal" evidence="3">
    <location>
        <begin position="87"/>
        <end position="201"/>
    </location>
</feature>
<proteinExistence type="inferred from homology"/>
<organism evidence="4 5">
    <name type="scientific">Paludibacterium purpuratum</name>
    <dbReference type="NCBI Taxonomy" id="1144873"/>
    <lineage>
        <taxon>Bacteria</taxon>
        <taxon>Pseudomonadati</taxon>
        <taxon>Pseudomonadota</taxon>
        <taxon>Betaproteobacteria</taxon>
        <taxon>Neisseriales</taxon>
        <taxon>Chromobacteriaceae</taxon>
        <taxon>Paludibacterium</taxon>
    </lineage>
</organism>
<accession>A0A4R7BEL5</accession>
<dbReference type="Pfam" id="PF02798">
    <property type="entry name" value="GST_N"/>
    <property type="match status" value="1"/>
</dbReference>
<dbReference type="PROSITE" id="PS50405">
    <property type="entry name" value="GST_CTER"/>
    <property type="match status" value="1"/>
</dbReference>
<evidence type="ECO:0000313" key="4">
    <source>
        <dbReference type="EMBL" id="TDR82702.1"/>
    </source>
</evidence>
<dbReference type="Gene3D" id="1.20.1050.10">
    <property type="match status" value="1"/>
</dbReference>
<dbReference type="InterPro" id="IPR004045">
    <property type="entry name" value="Glutathione_S-Trfase_N"/>
</dbReference>
<dbReference type="Proteomes" id="UP000295611">
    <property type="component" value="Unassembled WGS sequence"/>
</dbReference>
<dbReference type="Gene3D" id="3.40.30.10">
    <property type="entry name" value="Glutaredoxin"/>
    <property type="match status" value="1"/>
</dbReference>
<evidence type="ECO:0000259" key="3">
    <source>
        <dbReference type="PROSITE" id="PS50405"/>
    </source>
</evidence>
<dbReference type="SUPFAM" id="SSF47616">
    <property type="entry name" value="GST C-terminal domain-like"/>
    <property type="match status" value="1"/>
</dbReference>
<dbReference type="InterPro" id="IPR040079">
    <property type="entry name" value="Glutathione_S-Trfase"/>
</dbReference>
<evidence type="ECO:0000256" key="1">
    <source>
        <dbReference type="RuleBase" id="RU003494"/>
    </source>
</evidence>
<dbReference type="Pfam" id="PF00043">
    <property type="entry name" value="GST_C"/>
    <property type="match status" value="1"/>
</dbReference>
<dbReference type="CDD" id="cd03057">
    <property type="entry name" value="GST_N_Beta"/>
    <property type="match status" value="1"/>
</dbReference>
<protein>
    <submittedName>
        <fullName evidence="4">Glutathione S-transferase</fullName>
    </submittedName>
</protein>
<dbReference type="PANTHER" id="PTHR44051">
    <property type="entry name" value="GLUTATHIONE S-TRANSFERASE-RELATED"/>
    <property type="match status" value="1"/>
</dbReference>
<comment type="similarity">
    <text evidence="1">Belongs to the GST superfamily.</text>
</comment>
<dbReference type="CDD" id="cd03188">
    <property type="entry name" value="GST_C_Beta"/>
    <property type="match status" value="1"/>
</dbReference>
<dbReference type="AlphaFoldDB" id="A0A4R7BEL5"/>
<reference evidence="4 5" key="1">
    <citation type="submission" date="2019-03" db="EMBL/GenBank/DDBJ databases">
        <title>Genomic Encyclopedia of Type Strains, Phase III (KMG-III): the genomes of soil and plant-associated and newly described type strains.</title>
        <authorList>
            <person name="Whitman W."/>
        </authorList>
    </citation>
    <scope>NUCLEOTIDE SEQUENCE [LARGE SCALE GENOMIC DNA]</scope>
    <source>
        <strain evidence="4 5">CECT 8976</strain>
    </source>
</reference>
<dbReference type="InterPro" id="IPR004046">
    <property type="entry name" value="GST_C"/>
</dbReference>
<dbReference type="EMBL" id="SNZP01000001">
    <property type="protein sequence ID" value="TDR82702.1"/>
    <property type="molecule type" value="Genomic_DNA"/>
</dbReference>